<sequence>MRKKYRDLKRKGNVIVFPTTINRLLTDGMTFLKNEKYEQARDKLYQVLAYEPDHTAALGAYSYCLYELGEFEEALDVCRELLRIGPIHYLETMELYISILMQVRQYEEAEQMIEALIEENVLPEERLEQFRQLRDLNEQIVANASIETVDSTMYQLEEFLSLSPLEQEWLIMDLPPASYNALKKHLLAIVGHPEVDLLTKTYILFTLHQENIDAVVEVEKFHYQGRFRISELPDPLSNPRLESIKKQIEESLSKDPSRLELAKELFDRHVYLFYPFHWPDFPEAEVAAAYMDYLDMLFSGETSAGANERLLELIIQAEQWFEMRNQ</sequence>
<dbReference type="Pfam" id="PF14559">
    <property type="entry name" value="TPR_19"/>
    <property type="match status" value="1"/>
</dbReference>
<dbReference type="RefSeq" id="WP_123163659.1">
    <property type="nucleotide sequence ID" value="NZ_RIAX01000001.1"/>
</dbReference>
<dbReference type="AlphaFoldDB" id="A0A3M8PB20"/>
<dbReference type="EMBL" id="RIAX01000001">
    <property type="protein sequence ID" value="RNF40909.1"/>
    <property type="molecule type" value="Genomic_DNA"/>
</dbReference>
<reference evidence="2 3" key="1">
    <citation type="journal article" date="2018" name="Int. J. Syst. Evol. Microbiol.">
        <title>Planococcus salinus sp. nov., a moderately halophilic bacterium isolated from a saline-alkali soil.</title>
        <authorList>
            <person name="Gan L."/>
        </authorList>
    </citation>
    <scope>NUCLEOTIDE SEQUENCE [LARGE SCALE GENOMIC DNA]</scope>
    <source>
        <strain evidence="2 3">LCB217</strain>
    </source>
</reference>
<keyword evidence="1" id="KW-0802">TPR repeat</keyword>
<dbReference type="Gene3D" id="1.25.40.10">
    <property type="entry name" value="Tetratricopeptide repeat domain"/>
    <property type="match status" value="1"/>
</dbReference>
<dbReference type="PROSITE" id="PS50005">
    <property type="entry name" value="TPR"/>
    <property type="match status" value="1"/>
</dbReference>
<dbReference type="InterPro" id="IPR024503">
    <property type="entry name" value="DUF3196"/>
</dbReference>
<name>A0A3M8PB20_9BACL</name>
<dbReference type="Pfam" id="PF11428">
    <property type="entry name" value="DUF3196"/>
    <property type="match status" value="1"/>
</dbReference>
<dbReference type="InterPro" id="IPR011990">
    <property type="entry name" value="TPR-like_helical_dom_sf"/>
</dbReference>
<dbReference type="Proteomes" id="UP000275473">
    <property type="component" value="Unassembled WGS sequence"/>
</dbReference>
<accession>A0A3M8PB20</accession>
<dbReference type="Gene3D" id="1.10.472.40">
    <property type="entry name" value="Hypothetical protein mg237 homolog, domain 3"/>
    <property type="match status" value="1"/>
</dbReference>
<evidence type="ECO:0000313" key="2">
    <source>
        <dbReference type="EMBL" id="RNF40909.1"/>
    </source>
</evidence>
<dbReference type="SUPFAM" id="SSF48452">
    <property type="entry name" value="TPR-like"/>
    <property type="match status" value="1"/>
</dbReference>
<dbReference type="OrthoDB" id="2364593at2"/>
<feature type="repeat" description="TPR" evidence="1">
    <location>
        <begin position="21"/>
        <end position="54"/>
    </location>
</feature>
<protein>
    <submittedName>
        <fullName evidence="2">DUF3196 domain-containing protein</fullName>
    </submittedName>
</protein>
<dbReference type="InterPro" id="IPR019734">
    <property type="entry name" value="TPR_rpt"/>
</dbReference>
<proteinExistence type="predicted"/>
<keyword evidence="3" id="KW-1185">Reference proteome</keyword>
<comment type="caution">
    <text evidence="2">The sequence shown here is derived from an EMBL/GenBank/DDBJ whole genome shotgun (WGS) entry which is preliminary data.</text>
</comment>
<dbReference type="SUPFAM" id="SSF116965">
    <property type="entry name" value="Hypothetical protein MPN330"/>
    <property type="match status" value="1"/>
</dbReference>
<gene>
    <name evidence="2" type="ORF">EEX84_00720</name>
</gene>
<evidence type="ECO:0000313" key="3">
    <source>
        <dbReference type="Proteomes" id="UP000275473"/>
    </source>
</evidence>
<evidence type="ECO:0000256" key="1">
    <source>
        <dbReference type="PROSITE-ProRule" id="PRU00339"/>
    </source>
</evidence>
<organism evidence="2 3">
    <name type="scientific">Planococcus salinus</name>
    <dbReference type="NCBI Taxonomy" id="1848460"/>
    <lineage>
        <taxon>Bacteria</taxon>
        <taxon>Bacillati</taxon>
        <taxon>Bacillota</taxon>
        <taxon>Bacilli</taxon>
        <taxon>Bacillales</taxon>
        <taxon>Caryophanaceae</taxon>
        <taxon>Planococcus</taxon>
    </lineage>
</organism>